<dbReference type="EMBL" id="BAABDD010000007">
    <property type="protein sequence ID" value="GAA3739590.1"/>
    <property type="molecule type" value="Genomic_DNA"/>
</dbReference>
<keyword evidence="2" id="KW-0808">Transferase</keyword>
<proteinExistence type="predicted"/>
<evidence type="ECO:0000259" key="1">
    <source>
        <dbReference type="Pfam" id="PF00266"/>
    </source>
</evidence>
<reference evidence="3" key="1">
    <citation type="journal article" date="2019" name="Int. J. Syst. Evol. Microbiol.">
        <title>The Global Catalogue of Microorganisms (GCM) 10K type strain sequencing project: providing services to taxonomists for standard genome sequencing and annotation.</title>
        <authorList>
            <consortium name="The Broad Institute Genomics Platform"/>
            <consortium name="The Broad Institute Genome Sequencing Center for Infectious Disease"/>
            <person name="Wu L."/>
            <person name="Ma J."/>
        </authorList>
    </citation>
    <scope>NUCLEOTIDE SEQUENCE [LARGE SCALE GENOMIC DNA]</scope>
    <source>
        <strain evidence="3">JCM 17137</strain>
    </source>
</reference>
<dbReference type="PANTHER" id="PTHR43586:SF21">
    <property type="entry name" value="PYRIDOXAL PHOSPHATE (PLP)-DEPENDENT ASPARTATE AMINOTRANSFERASE SUPERFAMILY"/>
    <property type="match status" value="1"/>
</dbReference>
<keyword evidence="2" id="KW-0032">Aminotransferase</keyword>
<dbReference type="Proteomes" id="UP001500908">
    <property type="component" value="Unassembled WGS sequence"/>
</dbReference>
<protein>
    <submittedName>
        <fullName evidence="2">Aminotransferase class V-fold PLP-dependent enzyme</fullName>
    </submittedName>
</protein>
<dbReference type="InterPro" id="IPR015421">
    <property type="entry name" value="PyrdxlP-dep_Trfase_major"/>
</dbReference>
<dbReference type="InterPro" id="IPR015424">
    <property type="entry name" value="PyrdxlP-dep_Trfase"/>
</dbReference>
<keyword evidence="3" id="KW-1185">Reference proteome</keyword>
<dbReference type="Gene3D" id="3.40.640.10">
    <property type="entry name" value="Type I PLP-dependent aspartate aminotransferase-like (Major domain)"/>
    <property type="match status" value="1"/>
</dbReference>
<dbReference type="SUPFAM" id="SSF53383">
    <property type="entry name" value="PLP-dependent transferases"/>
    <property type="match status" value="1"/>
</dbReference>
<accession>A0ABP7FGV5</accession>
<dbReference type="InterPro" id="IPR015422">
    <property type="entry name" value="PyrdxlP-dep_Trfase_small"/>
</dbReference>
<dbReference type="RefSeq" id="WP_344969819.1">
    <property type="nucleotide sequence ID" value="NZ_BAABDD010000007.1"/>
</dbReference>
<feature type="domain" description="Aminotransferase class V" evidence="1">
    <location>
        <begin position="55"/>
        <end position="293"/>
    </location>
</feature>
<evidence type="ECO:0000313" key="2">
    <source>
        <dbReference type="EMBL" id="GAA3739590.1"/>
    </source>
</evidence>
<evidence type="ECO:0000313" key="3">
    <source>
        <dbReference type="Proteomes" id="UP001500908"/>
    </source>
</evidence>
<name>A0ABP7FGV5_9ACTN</name>
<dbReference type="Gene3D" id="3.90.1150.10">
    <property type="entry name" value="Aspartate Aminotransferase, domain 1"/>
    <property type="match status" value="1"/>
</dbReference>
<dbReference type="PANTHER" id="PTHR43586">
    <property type="entry name" value="CYSTEINE DESULFURASE"/>
    <property type="match status" value="1"/>
</dbReference>
<organism evidence="2 3">
    <name type="scientific">Salinactinospora qingdaonensis</name>
    <dbReference type="NCBI Taxonomy" id="702744"/>
    <lineage>
        <taxon>Bacteria</taxon>
        <taxon>Bacillati</taxon>
        <taxon>Actinomycetota</taxon>
        <taxon>Actinomycetes</taxon>
        <taxon>Streptosporangiales</taxon>
        <taxon>Nocardiopsidaceae</taxon>
        <taxon>Salinactinospora</taxon>
    </lineage>
</organism>
<dbReference type="InterPro" id="IPR000192">
    <property type="entry name" value="Aminotrans_V_dom"/>
</dbReference>
<sequence>MDLASARRRWDVDDVDSVWLNTAQYGIPPRTAVTALTEAMRVWRTGSEGPQAWGRAGEIARHHFAALVGAPVEGITQGATTAQLLGTVAASLPEGARVVVPEGDYTSAVFPWRAQADRGVEVVAVPLDKLADAVDARTSIVAFSLVQSATGELAPVNEVLAAAHAVDAWTAVDATQAAGWLPLDATRFDMVAVSAYKWLMAPRGLAYGYLSPRLRAATRPLNAGPTAAEDPMASFYSTEMHLSPTASRFDLSPAWFACVGAAASLGTLREIGVDTVHKHNVALANRFLTGLGLPPGDSAIVTVERPNAGERLRAAGVHAAERAGRARLSFHVYTTEDDTDRAVAALR</sequence>
<dbReference type="GO" id="GO:0008483">
    <property type="term" value="F:transaminase activity"/>
    <property type="evidence" value="ECO:0007669"/>
    <property type="project" value="UniProtKB-KW"/>
</dbReference>
<comment type="caution">
    <text evidence="2">The sequence shown here is derived from an EMBL/GenBank/DDBJ whole genome shotgun (WGS) entry which is preliminary data.</text>
</comment>
<dbReference type="Pfam" id="PF00266">
    <property type="entry name" value="Aminotran_5"/>
    <property type="match status" value="1"/>
</dbReference>
<gene>
    <name evidence="2" type="ORF">GCM10022402_19190</name>
</gene>